<dbReference type="PROSITE" id="PS00092">
    <property type="entry name" value="N6_MTASE"/>
    <property type="match status" value="1"/>
</dbReference>
<dbReference type="CDD" id="cd02440">
    <property type="entry name" value="AdoMet_MTases"/>
    <property type="match status" value="1"/>
</dbReference>
<dbReference type="InterPro" id="IPR003356">
    <property type="entry name" value="DNA_methylase_A-5"/>
</dbReference>
<evidence type="ECO:0000256" key="1">
    <source>
        <dbReference type="ARBA" id="ARBA00022747"/>
    </source>
</evidence>
<dbReference type="GO" id="GO:0032259">
    <property type="term" value="P:methylation"/>
    <property type="evidence" value="ECO:0007669"/>
    <property type="project" value="UniProtKB-KW"/>
</dbReference>
<keyword evidence="3" id="KW-0489">Methyltransferase</keyword>
<keyword evidence="4" id="KW-1185">Reference proteome</keyword>
<proteinExistence type="predicted"/>
<evidence type="ECO:0000259" key="2">
    <source>
        <dbReference type="Pfam" id="PF02384"/>
    </source>
</evidence>
<dbReference type="PANTHER" id="PTHR42998:SF1">
    <property type="entry name" value="TYPE I RESTRICTION ENZYME HINDI METHYLASE SUBUNIT"/>
    <property type="match status" value="1"/>
</dbReference>
<dbReference type="PANTHER" id="PTHR42998">
    <property type="entry name" value="TYPE I RESTRICTION ENZYME HINDVIIP M PROTEIN-RELATED"/>
    <property type="match status" value="1"/>
</dbReference>
<dbReference type="InterPro" id="IPR002052">
    <property type="entry name" value="DNA_methylase_N6_adenine_CS"/>
</dbReference>
<gene>
    <name evidence="3" type="ORF">G9U52_15025</name>
</gene>
<dbReference type="Gene3D" id="3.40.50.150">
    <property type="entry name" value="Vaccinia Virus protein VP39"/>
    <property type="match status" value="1"/>
</dbReference>
<reference evidence="3" key="1">
    <citation type="submission" date="2020-03" db="EMBL/GenBank/DDBJ databases">
        <title>Draft sequencing of Paenibacilllus sp. S3N08.</title>
        <authorList>
            <person name="Kim D.-U."/>
        </authorList>
    </citation>
    <scope>NUCLEOTIDE SEQUENCE</scope>
    <source>
        <strain evidence="3">S3N08</strain>
    </source>
</reference>
<keyword evidence="3" id="KW-0808">Transferase</keyword>
<sequence length="387" mass="42245">MAIIGKDRADITEEDVEFLRANYTSAGGLIPNAYSGGAFFTPTHVARFIVEALRGLSGGSFAEGARFLEPSCGSGVFLEHLPEDGEVTALELDETSAKVASLLYPAANVILGDAFLHDRRDYYEYVIGNPPYGVPIDIAADELPDGFATLTTAKGRAKGKSESAFIELAIKATKPGGYIAFVLPKGIGYNSQAAKVRDLIRETCWHVASVELPGTTFAHVGTTISTDIHILRKVTPNARKVYVKYGQRGNGRFPVDIVEQMDESAADTVWYEGQPPVFHVAITDIGYDKDGKSTDKYGDGLTQLDEILEAFTDTLVRENCDPIAPVNGASHALNVKVPPHEDWRVKAGLYAYWNVLTLGRGEEINGESSFDFDWQDLIVTQYNEGRR</sequence>
<dbReference type="EMBL" id="JAAOIW010000005">
    <property type="protein sequence ID" value="NHN31150.1"/>
    <property type="molecule type" value="Genomic_DNA"/>
</dbReference>
<dbReference type="RefSeq" id="WP_166150922.1">
    <property type="nucleotide sequence ID" value="NZ_JAAOIW010000005.1"/>
</dbReference>
<dbReference type="Proteomes" id="UP001165962">
    <property type="component" value="Unassembled WGS sequence"/>
</dbReference>
<dbReference type="InterPro" id="IPR029063">
    <property type="entry name" value="SAM-dependent_MTases_sf"/>
</dbReference>
<protein>
    <submittedName>
        <fullName evidence="3">N-6 DNA methylase</fullName>
    </submittedName>
</protein>
<dbReference type="PRINTS" id="PR00507">
    <property type="entry name" value="N12N6MTFRASE"/>
</dbReference>
<dbReference type="Pfam" id="PF02384">
    <property type="entry name" value="N6_Mtase"/>
    <property type="match status" value="1"/>
</dbReference>
<evidence type="ECO:0000313" key="4">
    <source>
        <dbReference type="Proteomes" id="UP001165962"/>
    </source>
</evidence>
<evidence type="ECO:0000313" key="3">
    <source>
        <dbReference type="EMBL" id="NHN31150.1"/>
    </source>
</evidence>
<keyword evidence="1" id="KW-0680">Restriction system</keyword>
<dbReference type="InterPro" id="IPR052916">
    <property type="entry name" value="Type-I_RE_MTase_Subunit"/>
</dbReference>
<organism evidence="3 4">
    <name type="scientific">Paenibacillus agricola</name>
    <dbReference type="NCBI Taxonomy" id="2716264"/>
    <lineage>
        <taxon>Bacteria</taxon>
        <taxon>Bacillati</taxon>
        <taxon>Bacillota</taxon>
        <taxon>Bacilli</taxon>
        <taxon>Bacillales</taxon>
        <taxon>Paenibacillaceae</taxon>
        <taxon>Paenibacillus</taxon>
    </lineage>
</organism>
<dbReference type="GO" id="GO:0008168">
    <property type="term" value="F:methyltransferase activity"/>
    <property type="evidence" value="ECO:0007669"/>
    <property type="project" value="UniProtKB-KW"/>
</dbReference>
<dbReference type="SUPFAM" id="SSF53335">
    <property type="entry name" value="S-adenosyl-L-methionine-dependent methyltransferases"/>
    <property type="match status" value="1"/>
</dbReference>
<name>A0ABX0J6W3_9BACL</name>
<accession>A0ABX0J6W3</accession>
<feature type="domain" description="DNA methylase adenine-specific" evidence="2">
    <location>
        <begin position="33"/>
        <end position="240"/>
    </location>
</feature>
<comment type="caution">
    <text evidence="3">The sequence shown here is derived from an EMBL/GenBank/DDBJ whole genome shotgun (WGS) entry which is preliminary data.</text>
</comment>